<reference evidence="1" key="1">
    <citation type="journal article" date="2021" name="Proc. Natl. Acad. Sci. U.S.A.">
        <title>A Catalog of Tens of Thousands of Viruses from Human Metagenomes Reveals Hidden Associations with Chronic Diseases.</title>
        <authorList>
            <person name="Tisza M.J."/>
            <person name="Buck C.B."/>
        </authorList>
    </citation>
    <scope>NUCLEOTIDE SEQUENCE</scope>
    <source>
        <strain evidence="1">Ct78050</strain>
    </source>
</reference>
<sequence>MNIVKAIKLAKKRKMGFVRKGSYEHSIGCYLYPTNVTIYKIALYLPGRDEYIRFWNPMTDDLMAKDWILVKPTKSFFKAYSSEELKLMELGEIVKEK</sequence>
<organism evidence="1">
    <name type="scientific">Myoviridae sp. ct78050</name>
    <dbReference type="NCBI Taxonomy" id="2826617"/>
    <lineage>
        <taxon>Viruses</taxon>
        <taxon>Duplodnaviria</taxon>
        <taxon>Heunggongvirae</taxon>
        <taxon>Uroviricota</taxon>
        <taxon>Caudoviricetes</taxon>
    </lineage>
</organism>
<name>A0A8S5R0L7_9CAUD</name>
<evidence type="ECO:0008006" key="2">
    <source>
        <dbReference type="Google" id="ProtNLM"/>
    </source>
</evidence>
<proteinExistence type="predicted"/>
<dbReference type="EMBL" id="BK015791">
    <property type="protein sequence ID" value="DAE25031.1"/>
    <property type="molecule type" value="Genomic_DNA"/>
</dbReference>
<evidence type="ECO:0000313" key="1">
    <source>
        <dbReference type="EMBL" id="DAE25031.1"/>
    </source>
</evidence>
<protein>
    <recommendedName>
        <fullName evidence="2">DUF2829 domain-containing protein</fullName>
    </recommendedName>
</protein>
<accession>A0A8S5R0L7</accession>